<comment type="caution">
    <text evidence="2">The sequence shown here is derived from an EMBL/GenBank/DDBJ whole genome shotgun (WGS) entry which is preliminary data.</text>
</comment>
<evidence type="ECO:0000313" key="3">
    <source>
        <dbReference type="Proteomes" id="UP000321491"/>
    </source>
</evidence>
<protein>
    <submittedName>
        <fullName evidence="2">Uncharacterized protein</fullName>
    </submittedName>
</protein>
<keyword evidence="1" id="KW-0472">Membrane</keyword>
<evidence type="ECO:0000256" key="1">
    <source>
        <dbReference type="SAM" id="Phobius"/>
    </source>
</evidence>
<dbReference type="AlphaFoldDB" id="A0A511UZT5"/>
<sequence length="71" mass="8719">MNLYLIKHEMKWLMNSKKNILFIAFLFILLCSYVFIILPATESTETFDIDEKSYKVEDIRHSMDFRENWFF</sequence>
<keyword evidence="1" id="KW-0812">Transmembrane</keyword>
<name>A0A511UZT5_9BACI</name>
<feature type="transmembrane region" description="Helical" evidence="1">
    <location>
        <begin position="20"/>
        <end position="38"/>
    </location>
</feature>
<gene>
    <name evidence="2" type="ORF">CQU01_23980</name>
</gene>
<accession>A0A511UZT5</accession>
<organism evidence="2 3">
    <name type="scientific">Cerasibacillus quisquiliarum</name>
    <dbReference type="NCBI Taxonomy" id="227865"/>
    <lineage>
        <taxon>Bacteria</taxon>
        <taxon>Bacillati</taxon>
        <taxon>Bacillota</taxon>
        <taxon>Bacilli</taxon>
        <taxon>Bacillales</taxon>
        <taxon>Bacillaceae</taxon>
        <taxon>Cerasibacillus</taxon>
    </lineage>
</organism>
<keyword evidence="3" id="KW-1185">Reference proteome</keyword>
<dbReference type="Proteomes" id="UP000321491">
    <property type="component" value="Unassembled WGS sequence"/>
</dbReference>
<dbReference type="EMBL" id="BJXW01000031">
    <property type="protein sequence ID" value="GEN32160.1"/>
    <property type="molecule type" value="Genomic_DNA"/>
</dbReference>
<reference evidence="2 3" key="1">
    <citation type="submission" date="2019-07" db="EMBL/GenBank/DDBJ databases">
        <title>Whole genome shotgun sequence of Cerasibacillus quisquiliarum NBRC 102429.</title>
        <authorList>
            <person name="Hosoyama A."/>
            <person name="Uohara A."/>
            <person name="Ohji S."/>
            <person name="Ichikawa N."/>
        </authorList>
    </citation>
    <scope>NUCLEOTIDE SEQUENCE [LARGE SCALE GENOMIC DNA]</scope>
    <source>
        <strain evidence="2 3">NBRC 102429</strain>
    </source>
</reference>
<proteinExistence type="predicted"/>
<dbReference type="RefSeq" id="WP_146938523.1">
    <property type="nucleotide sequence ID" value="NZ_BJXW01000031.1"/>
</dbReference>
<evidence type="ECO:0000313" key="2">
    <source>
        <dbReference type="EMBL" id="GEN32160.1"/>
    </source>
</evidence>
<keyword evidence="1" id="KW-1133">Transmembrane helix</keyword>